<evidence type="ECO:0000256" key="3">
    <source>
        <dbReference type="ARBA" id="ARBA00023052"/>
    </source>
</evidence>
<comment type="caution">
    <text evidence="5">The sequence shown here is derived from an EMBL/GenBank/DDBJ whole genome shotgun (WGS) entry which is preliminary data.</text>
</comment>
<dbReference type="Pfam" id="PF00456">
    <property type="entry name" value="Transketolase_N"/>
    <property type="match status" value="1"/>
</dbReference>
<keyword evidence="6" id="KW-1185">Reference proteome</keyword>
<dbReference type="InterPro" id="IPR005474">
    <property type="entry name" value="Transketolase_N"/>
</dbReference>
<evidence type="ECO:0000256" key="1">
    <source>
        <dbReference type="ARBA" id="ARBA00001964"/>
    </source>
</evidence>
<comment type="cofactor">
    <cofactor evidence="1">
        <name>thiamine diphosphate</name>
        <dbReference type="ChEBI" id="CHEBI:58937"/>
    </cofactor>
</comment>
<protein>
    <submittedName>
        <fullName evidence="5">Transketolase</fullName>
    </submittedName>
</protein>
<dbReference type="PANTHER" id="PTHR47514:SF1">
    <property type="entry name" value="TRANSKETOLASE N-TERMINAL SECTION-RELATED"/>
    <property type="match status" value="1"/>
</dbReference>
<evidence type="ECO:0000313" key="5">
    <source>
        <dbReference type="EMBL" id="MBA2132161.1"/>
    </source>
</evidence>
<feature type="domain" description="Transketolase N-terminal" evidence="4">
    <location>
        <begin position="15"/>
        <end position="269"/>
    </location>
</feature>
<dbReference type="Proteomes" id="UP000657177">
    <property type="component" value="Unassembled WGS sequence"/>
</dbReference>
<reference evidence="5" key="1">
    <citation type="submission" date="2020-06" db="EMBL/GenBank/DDBJ databases">
        <title>Novel chitinolytic bacterium.</title>
        <authorList>
            <person name="Ungkulpasvich U."/>
            <person name="Kosugi A."/>
            <person name="Uke A."/>
        </authorList>
    </citation>
    <scope>NUCLEOTIDE SEQUENCE</scope>
    <source>
        <strain evidence="5">UUS1-1</strain>
    </source>
</reference>
<evidence type="ECO:0000313" key="6">
    <source>
        <dbReference type="Proteomes" id="UP000657177"/>
    </source>
</evidence>
<dbReference type="PANTHER" id="PTHR47514">
    <property type="entry name" value="TRANSKETOLASE N-TERMINAL SECTION-RELATED"/>
    <property type="match status" value="1"/>
</dbReference>
<dbReference type="Gene3D" id="3.40.50.970">
    <property type="match status" value="1"/>
</dbReference>
<proteinExistence type="inferred from homology"/>
<gene>
    <name evidence="5" type="ORF">G5B42_01140</name>
</gene>
<dbReference type="AlphaFoldDB" id="A0A8J6HYG5"/>
<name>A0A8J6HYG5_9FIRM</name>
<dbReference type="RefSeq" id="WP_181338606.1">
    <property type="nucleotide sequence ID" value="NZ_JAAKDE010000002.1"/>
</dbReference>
<dbReference type="SUPFAM" id="SSF52518">
    <property type="entry name" value="Thiamin diphosphate-binding fold (THDP-binding)"/>
    <property type="match status" value="1"/>
</dbReference>
<sequence>MANNGLEIQQLQTKARQIRRDILEMVYRRQSGHLGGSFSIVEMLVALYYKVMRIDPADPGWEGRDRFILSKGHCAPALYAVLADLGYFPKEYLTTSFRCVNGILQGHPDLKKTPGVDMSSGSLGIGLSVACGMAFGGRIKGQDFRVFVVIGDGETNEGQIWEAAKTAAHHRLDKITALIDLNGLQNDGPTAQEMSMEPMAAKWRSFNWHVVEIDGHSFPQILDALNQAEQWAGQPTAILCRTVKGKGVSFMENQIKFHGTPPNDEEYQKALVELL</sequence>
<accession>A0A8J6HYG5</accession>
<evidence type="ECO:0000256" key="2">
    <source>
        <dbReference type="ARBA" id="ARBA00007131"/>
    </source>
</evidence>
<keyword evidence="3" id="KW-0786">Thiamine pyrophosphate</keyword>
<comment type="similarity">
    <text evidence="2">Belongs to the transketolase family.</text>
</comment>
<evidence type="ECO:0000259" key="4">
    <source>
        <dbReference type="Pfam" id="PF00456"/>
    </source>
</evidence>
<organism evidence="5 6">
    <name type="scientific">Capillibacterium thermochitinicola</name>
    <dbReference type="NCBI Taxonomy" id="2699427"/>
    <lineage>
        <taxon>Bacteria</taxon>
        <taxon>Bacillati</taxon>
        <taxon>Bacillota</taxon>
        <taxon>Capillibacterium</taxon>
    </lineage>
</organism>
<dbReference type="CDD" id="cd02012">
    <property type="entry name" value="TPP_TK"/>
    <property type="match status" value="1"/>
</dbReference>
<dbReference type="EMBL" id="JAAKDE010000002">
    <property type="protein sequence ID" value="MBA2132161.1"/>
    <property type="molecule type" value="Genomic_DNA"/>
</dbReference>
<dbReference type="InterPro" id="IPR029061">
    <property type="entry name" value="THDP-binding"/>
</dbReference>